<evidence type="ECO:0000256" key="1">
    <source>
        <dbReference type="ARBA" id="ARBA00004651"/>
    </source>
</evidence>
<keyword evidence="4" id="KW-0997">Cell inner membrane</keyword>
<dbReference type="GO" id="GO:0062054">
    <property type="term" value="F:fluoride channel activity"/>
    <property type="evidence" value="ECO:0007669"/>
    <property type="project" value="UniProtKB-UniRule"/>
</dbReference>
<keyword evidence="18" id="KW-1185">Reference proteome</keyword>
<feature type="binding site" evidence="14">
    <location>
        <position position="70"/>
    </location>
    <ligand>
        <name>Na(+)</name>
        <dbReference type="ChEBI" id="CHEBI:29101"/>
        <note>structural</note>
    </ligand>
</feature>
<keyword evidence="8 14" id="KW-0915">Sodium</keyword>
<keyword evidence="5 14" id="KW-0812">Transmembrane</keyword>
<feature type="transmembrane region" description="Helical" evidence="14">
    <location>
        <begin position="89"/>
        <end position="113"/>
    </location>
</feature>
<name>A0A1X6YHU0_9RHOB</name>
<keyword evidence="10 14" id="KW-0472">Membrane</keyword>
<dbReference type="GO" id="GO:0005886">
    <property type="term" value="C:plasma membrane"/>
    <property type="evidence" value="ECO:0007669"/>
    <property type="project" value="UniProtKB-SubCell"/>
</dbReference>
<evidence type="ECO:0000313" key="15">
    <source>
        <dbReference type="EMBL" id="PSK88671.1"/>
    </source>
</evidence>
<accession>A0A1X6YHU0</accession>
<sequence>MMTSLALVAFGGAAGASLRFLVGQAVAFPMGTFAVNVAGSFAIGALFVWLAGRGAPLAPLLITGLLGGFTTFSAFSLDALRLVEAGRMSAALAYVAGSVILSIVACALGLWIARSLS</sequence>
<evidence type="ECO:0000256" key="3">
    <source>
        <dbReference type="ARBA" id="ARBA00022475"/>
    </source>
</evidence>
<organism evidence="16 17">
    <name type="scientific">Limimaricola soesokkakensis</name>
    <dbReference type="NCBI Taxonomy" id="1343159"/>
    <lineage>
        <taxon>Bacteria</taxon>
        <taxon>Pseudomonadati</taxon>
        <taxon>Pseudomonadota</taxon>
        <taxon>Alphaproteobacteria</taxon>
        <taxon>Rhodobacterales</taxon>
        <taxon>Paracoccaceae</taxon>
        <taxon>Limimaricola</taxon>
    </lineage>
</organism>
<proteinExistence type="inferred from homology"/>
<dbReference type="Proteomes" id="UP000240624">
    <property type="component" value="Unassembled WGS sequence"/>
</dbReference>
<comment type="subcellular location">
    <subcellularLocation>
        <location evidence="1 14">Cell membrane</location>
        <topology evidence="1 14">Multi-pass membrane protein</topology>
    </subcellularLocation>
</comment>
<evidence type="ECO:0000313" key="18">
    <source>
        <dbReference type="Proteomes" id="UP000240624"/>
    </source>
</evidence>
<comment type="function">
    <text evidence="14">Fluoride-specific ion channel. Important for reducing fluoride concentration in the cell, thus reducing its toxicity.</text>
</comment>
<dbReference type="GO" id="GO:0046872">
    <property type="term" value="F:metal ion binding"/>
    <property type="evidence" value="ECO:0007669"/>
    <property type="project" value="UniProtKB-KW"/>
</dbReference>
<evidence type="ECO:0000313" key="17">
    <source>
        <dbReference type="Proteomes" id="UP000193495"/>
    </source>
</evidence>
<dbReference type="OrthoDB" id="9806299at2"/>
<evidence type="ECO:0000256" key="7">
    <source>
        <dbReference type="ARBA" id="ARBA00022989"/>
    </source>
</evidence>
<feature type="transmembrane region" description="Helical" evidence="14">
    <location>
        <begin position="57"/>
        <end position="77"/>
    </location>
</feature>
<reference evidence="16 17" key="1">
    <citation type="submission" date="2017-03" db="EMBL/GenBank/DDBJ databases">
        <authorList>
            <person name="Afonso C.L."/>
            <person name="Miller P.J."/>
            <person name="Scott M.A."/>
            <person name="Spackman E."/>
            <person name="Goraichik I."/>
            <person name="Dimitrov K.M."/>
            <person name="Suarez D.L."/>
            <person name="Swayne D.E."/>
        </authorList>
    </citation>
    <scope>NUCLEOTIDE SEQUENCE [LARGE SCALE GENOMIC DNA]</scope>
    <source>
        <strain evidence="16 17">CECT 8367</strain>
    </source>
</reference>
<dbReference type="EMBL" id="PYGB01000001">
    <property type="protein sequence ID" value="PSK88671.1"/>
    <property type="molecule type" value="Genomic_DNA"/>
</dbReference>
<dbReference type="HAMAP" id="MF_00454">
    <property type="entry name" value="FluC"/>
    <property type="match status" value="1"/>
</dbReference>
<keyword evidence="9 14" id="KW-0406">Ion transport</keyword>
<comment type="activity regulation">
    <text evidence="14">Na(+) is not transported, but it plays an essential structural role and its presence is essential for fluoride channel function.</text>
</comment>
<evidence type="ECO:0000256" key="4">
    <source>
        <dbReference type="ARBA" id="ARBA00022519"/>
    </source>
</evidence>
<dbReference type="PANTHER" id="PTHR28259:SF18">
    <property type="entry name" value="FLUORIDE-SPECIFIC ION CHANNEL FLUC"/>
    <property type="match status" value="1"/>
</dbReference>
<evidence type="ECO:0000256" key="9">
    <source>
        <dbReference type="ARBA" id="ARBA00023065"/>
    </source>
</evidence>
<evidence type="ECO:0000256" key="2">
    <source>
        <dbReference type="ARBA" id="ARBA00022448"/>
    </source>
</evidence>
<evidence type="ECO:0000256" key="12">
    <source>
        <dbReference type="ARBA" id="ARBA00035120"/>
    </source>
</evidence>
<comment type="catalytic activity">
    <reaction evidence="13">
        <text>fluoride(in) = fluoride(out)</text>
        <dbReference type="Rhea" id="RHEA:76159"/>
        <dbReference type="ChEBI" id="CHEBI:17051"/>
    </reaction>
    <physiologicalReaction direction="left-to-right" evidence="13">
        <dbReference type="Rhea" id="RHEA:76160"/>
    </physiologicalReaction>
</comment>
<dbReference type="InterPro" id="IPR003691">
    <property type="entry name" value="FluC"/>
</dbReference>
<dbReference type="Pfam" id="PF02537">
    <property type="entry name" value="CRCB"/>
    <property type="match status" value="1"/>
</dbReference>
<protein>
    <recommendedName>
        <fullName evidence="14">Fluoride-specific ion channel FluC</fullName>
    </recommendedName>
</protein>
<comment type="similarity">
    <text evidence="12 14">Belongs to the fluoride channel Fluc/FEX (TC 1.A.43) family.</text>
</comment>
<evidence type="ECO:0000256" key="11">
    <source>
        <dbReference type="ARBA" id="ARBA00023303"/>
    </source>
</evidence>
<evidence type="ECO:0000313" key="16">
    <source>
        <dbReference type="EMBL" id="SLN21836.1"/>
    </source>
</evidence>
<keyword evidence="7 14" id="KW-1133">Transmembrane helix</keyword>
<keyword evidence="11 14" id="KW-0407">Ion channel</keyword>
<reference evidence="15 18" key="2">
    <citation type="submission" date="2018-03" db="EMBL/GenBank/DDBJ databases">
        <title>Genomic Encyclopedia of Archaeal and Bacterial Type Strains, Phase II (KMG-II): from individual species to whole genera.</title>
        <authorList>
            <person name="Goeker M."/>
        </authorList>
    </citation>
    <scope>NUCLEOTIDE SEQUENCE [LARGE SCALE GENOMIC DNA]</scope>
    <source>
        <strain evidence="15 18">DSM 29956</strain>
    </source>
</reference>
<evidence type="ECO:0000256" key="14">
    <source>
        <dbReference type="HAMAP-Rule" id="MF_00454"/>
    </source>
</evidence>
<dbReference type="PANTHER" id="PTHR28259">
    <property type="entry name" value="FLUORIDE EXPORT PROTEIN 1-RELATED"/>
    <property type="match status" value="1"/>
</dbReference>
<dbReference type="AlphaFoldDB" id="A0A1X6YHU0"/>
<keyword evidence="6 14" id="KW-0479">Metal-binding</keyword>
<dbReference type="GO" id="GO:0140114">
    <property type="term" value="P:cellular detoxification of fluoride"/>
    <property type="evidence" value="ECO:0007669"/>
    <property type="project" value="UniProtKB-UniRule"/>
</dbReference>
<keyword evidence="3 14" id="KW-1003">Cell membrane</keyword>
<keyword evidence="2 14" id="KW-0813">Transport</keyword>
<evidence type="ECO:0000256" key="8">
    <source>
        <dbReference type="ARBA" id="ARBA00023053"/>
    </source>
</evidence>
<gene>
    <name evidence="14 16" type="primary">crcB</name>
    <name evidence="14" type="synonym">fluC</name>
    <name evidence="15" type="ORF">CLV79_101512</name>
    <name evidence="16" type="ORF">LOS8367_00575</name>
</gene>
<evidence type="ECO:0000256" key="13">
    <source>
        <dbReference type="ARBA" id="ARBA00035585"/>
    </source>
</evidence>
<dbReference type="RefSeq" id="WP_085894960.1">
    <property type="nucleotide sequence ID" value="NZ_CAXPGX010000041.1"/>
</dbReference>
<dbReference type="Proteomes" id="UP000193495">
    <property type="component" value="Unassembled WGS sequence"/>
</dbReference>
<evidence type="ECO:0000256" key="10">
    <source>
        <dbReference type="ARBA" id="ARBA00023136"/>
    </source>
</evidence>
<evidence type="ECO:0000256" key="6">
    <source>
        <dbReference type="ARBA" id="ARBA00022723"/>
    </source>
</evidence>
<feature type="transmembrane region" description="Helical" evidence="14">
    <location>
        <begin position="25"/>
        <end position="50"/>
    </location>
</feature>
<feature type="binding site" evidence="14">
    <location>
        <position position="67"/>
    </location>
    <ligand>
        <name>Na(+)</name>
        <dbReference type="ChEBI" id="CHEBI:29101"/>
        <note>structural</note>
    </ligand>
</feature>
<dbReference type="EMBL" id="FWFY01000002">
    <property type="protein sequence ID" value="SLN21836.1"/>
    <property type="molecule type" value="Genomic_DNA"/>
</dbReference>
<evidence type="ECO:0000256" key="5">
    <source>
        <dbReference type="ARBA" id="ARBA00022692"/>
    </source>
</evidence>